<dbReference type="PANTHER" id="PTHR12654">
    <property type="entry name" value="BILE ACID BETA-GLUCOSIDASE-RELATED"/>
    <property type="match status" value="1"/>
</dbReference>
<feature type="domain" description="Glycosyl-hydrolase family 116 catalytic region" evidence="1">
    <location>
        <begin position="465"/>
        <end position="756"/>
    </location>
</feature>
<dbReference type="RefSeq" id="WP_192754656.1">
    <property type="nucleotide sequence ID" value="NZ_BAABJL010000042.1"/>
</dbReference>
<organism evidence="3 4">
    <name type="scientific">Actinopolymorpha pittospori</name>
    <dbReference type="NCBI Taxonomy" id="648752"/>
    <lineage>
        <taxon>Bacteria</taxon>
        <taxon>Bacillati</taxon>
        <taxon>Actinomycetota</taxon>
        <taxon>Actinomycetes</taxon>
        <taxon>Propionibacteriales</taxon>
        <taxon>Actinopolymorphaceae</taxon>
        <taxon>Actinopolymorpha</taxon>
    </lineage>
</organism>
<dbReference type="EMBL" id="JADBEM010000001">
    <property type="protein sequence ID" value="MBE1611441.1"/>
    <property type="molecule type" value="Genomic_DNA"/>
</dbReference>
<dbReference type="AlphaFoldDB" id="A0A927N335"/>
<protein>
    <submittedName>
        <fullName evidence="3">Uncharacterized protein (DUF608 family)</fullName>
    </submittedName>
</protein>
<feature type="domain" description="Glycosyl-hydrolase family 116 N-terminal" evidence="2">
    <location>
        <begin position="22"/>
        <end position="341"/>
    </location>
</feature>
<evidence type="ECO:0000313" key="3">
    <source>
        <dbReference type="EMBL" id="MBE1611441.1"/>
    </source>
</evidence>
<dbReference type="InterPro" id="IPR008928">
    <property type="entry name" value="6-hairpin_glycosidase_sf"/>
</dbReference>
<evidence type="ECO:0000259" key="2">
    <source>
        <dbReference type="Pfam" id="PF12215"/>
    </source>
</evidence>
<dbReference type="Pfam" id="PF12215">
    <property type="entry name" value="Glyco_hydr_116N"/>
    <property type="match status" value="1"/>
</dbReference>
<dbReference type="InterPro" id="IPR012341">
    <property type="entry name" value="6hp_glycosidase-like_sf"/>
</dbReference>
<dbReference type="GO" id="GO:0005975">
    <property type="term" value="P:carbohydrate metabolic process"/>
    <property type="evidence" value="ECO:0007669"/>
    <property type="project" value="InterPro"/>
</dbReference>
<evidence type="ECO:0000313" key="4">
    <source>
        <dbReference type="Proteomes" id="UP000638648"/>
    </source>
</evidence>
<reference evidence="3" key="1">
    <citation type="submission" date="2020-10" db="EMBL/GenBank/DDBJ databases">
        <title>Sequencing the genomes of 1000 actinobacteria strains.</title>
        <authorList>
            <person name="Klenk H.-P."/>
        </authorList>
    </citation>
    <scope>NUCLEOTIDE SEQUENCE</scope>
    <source>
        <strain evidence="3">DSM 45354</strain>
    </source>
</reference>
<keyword evidence="4" id="KW-1185">Reference proteome</keyword>
<evidence type="ECO:0000259" key="1">
    <source>
        <dbReference type="Pfam" id="PF04685"/>
    </source>
</evidence>
<name>A0A927N335_9ACTN</name>
<dbReference type="InterPro" id="IPR024462">
    <property type="entry name" value="GH116_N"/>
</dbReference>
<dbReference type="SUPFAM" id="SSF48208">
    <property type="entry name" value="Six-hairpin glycosidases"/>
    <property type="match status" value="1"/>
</dbReference>
<dbReference type="InterPro" id="IPR052566">
    <property type="entry name" value="Non-lysos_glucosylceramidase"/>
</dbReference>
<gene>
    <name evidence="3" type="ORF">HEB94_008289</name>
</gene>
<comment type="caution">
    <text evidence="3">The sequence shown here is derived from an EMBL/GenBank/DDBJ whole genome shotgun (WGS) entry which is preliminary data.</text>
</comment>
<sequence length="849" mass="92268">MRDVPEWPVLRRYDAAHSRRIALPLGGIGTGTVSLGGRGDLRDWEVVNRPAKGFTPASSFFAIRVADAGHGAAAPDGESDPGRTDAGEAATNVVAKALEGPIDPADYGGAHGSAIANHGLPRFAGSEFLAAYPCGQVVLDDPLVPVDVCLQAFNPLVPVDTDASGIPVAVLRYVVTNDSDRPREVSVAGSVQNFVGADGSEGAPKGNRNTVRRDGDTHGVFLDSAGVDPAAEQWGSLALAVVSETDVSTRTGWADHSWGGALLDFWDDFVADGHVEERTSQAEGPMASVVAKRVLAPGERHAFTFLLGWHFPNRLSWRRDVTVGNYYATRYADAWQVLTEVAGALPDLESRTLAFLDAFVDADLPEVVKEAALSNVSTLRSQTCFRTRDGGFWGWEGCNDRSGSCHGSCTHVWNYELVTPFLFGSLARSLRDTEFRHATGDDGHMSFRVQQPVDQARDDGVAAADGQMGCLVKLYRDWRLSGDEEMLRELWPKARKALEFAWSPGGWDADQDGVMEGSQHNTMDVEYFGPNPEIGAWYLAALRAGEELARHLGEDDFAARCADLFTRGSAWFDVHLFNGDYYRHEIRPPGSEDAIAPGLRLPGIGARDLVNPELQIGDGCLADQLVGQVLAHVSGLGHVLDPGNVRTTLRSILAFNWRETMADHFNPMRSYALGEESGLLVASYPHGNRPDRPFPYYAEVWTGLEYTAAVGMFCEGMDDEGLRLYEAVRDRHDGWRRNPFNEAECGHHYVRAMASWGGVPALTGFSYDGTTGALGFASARETASWFWSNGQAWGTIEQRPDDQGAAVHLSVLGGEVRLRQLTLAGTGSVDLGDEVWKEGRHQEVRVPAS</sequence>
<dbReference type="Pfam" id="PF04685">
    <property type="entry name" value="DUF608"/>
    <property type="match status" value="1"/>
</dbReference>
<dbReference type="GO" id="GO:0004553">
    <property type="term" value="F:hydrolase activity, hydrolyzing O-glycosyl compounds"/>
    <property type="evidence" value="ECO:0007669"/>
    <property type="project" value="InterPro"/>
</dbReference>
<dbReference type="Proteomes" id="UP000638648">
    <property type="component" value="Unassembled WGS sequence"/>
</dbReference>
<dbReference type="Gene3D" id="1.50.10.10">
    <property type="match status" value="1"/>
</dbReference>
<dbReference type="PANTHER" id="PTHR12654:SF0">
    <property type="entry name" value="NON-LYSOSOMAL GLUCOSYLCERAMIDASE"/>
    <property type="match status" value="1"/>
</dbReference>
<dbReference type="InterPro" id="IPR006775">
    <property type="entry name" value="GH116_catalytic"/>
</dbReference>
<proteinExistence type="predicted"/>
<accession>A0A927N335</accession>